<evidence type="ECO:0000313" key="2">
    <source>
        <dbReference type="Proteomes" id="UP000657918"/>
    </source>
</evidence>
<protein>
    <submittedName>
        <fullName evidence="1">Uncharacterized protein</fullName>
    </submittedName>
</protein>
<name>A0A835N9D0_9ROSI</name>
<keyword evidence="2" id="KW-1185">Reference proteome</keyword>
<proteinExistence type="predicted"/>
<dbReference type="EMBL" id="JADGMS010000001">
    <property type="protein sequence ID" value="KAF9688736.1"/>
    <property type="molecule type" value="Genomic_DNA"/>
</dbReference>
<dbReference type="OrthoDB" id="812961at2759"/>
<sequence>MKVFANMESLKIKLCLFPSVKLMERVGSLSCHDEGMFSYEWNRFYLGKIENSLMLSFSVVILCHQPKMLSRAVILIAGILGHSLEGGIIEALPTIFNFY</sequence>
<gene>
    <name evidence="1" type="ORF">SADUNF_Sadunf01G0019100</name>
</gene>
<dbReference type="Proteomes" id="UP000657918">
    <property type="component" value="Unassembled WGS sequence"/>
</dbReference>
<dbReference type="AlphaFoldDB" id="A0A835N9D0"/>
<reference evidence="1 2" key="1">
    <citation type="submission" date="2020-10" db="EMBL/GenBank/DDBJ databases">
        <title>Plant Genome Project.</title>
        <authorList>
            <person name="Zhang R.-G."/>
        </authorList>
    </citation>
    <scope>NUCLEOTIDE SEQUENCE [LARGE SCALE GENOMIC DNA]</scope>
    <source>
        <strain evidence="1">FAFU-HL-1</strain>
        <tissue evidence="1">Leaf</tissue>
    </source>
</reference>
<comment type="caution">
    <text evidence="1">The sequence shown here is derived from an EMBL/GenBank/DDBJ whole genome shotgun (WGS) entry which is preliminary data.</text>
</comment>
<evidence type="ECO:0000313" key="1">
    <source>
        <dbReference type="EMBL" id="KAF9688736.1"/>
    </source>
</evidence>
<accession>A0A835N9D0</accession>
<organism evidence="1 2">
    <name type="scientific">Salix dunnii</name>
    <dbReference type="NCBI Taxonomy" id="1413687"/>
    <lineage>
        <taxon>Eukaryota</taxon>
        <taxon>Viridiplantae</taxon>
        <taxon>Streptophyta</taxon>
        <taxon>Embryophyta</taxon>
        <taxon>Tracheophyta</taxon>
        <taxon>Spermatophyta</taxon>
        <taxon>Magnoliopsida</taxon>
        <taxon>eudicotyledons</taxon>
        <taxon>Gunneridae</taxon>
        <taxon>Pentapetalae</taxon>
        <taxon>rosids</taxon>
        <taxon>fabids</taxon>
        <taxon>Malpighiales</taxon>
        <taxon>Salicaceae</taxon>
        <taxon>Saliceae</taxon>
        <taxon>Salix</taxon>
    </lineage>
</organism>